<dbReference type="OrthoDB" id="9813383at2"/>
<dbReference type="InterPro" id="IPR044668">
    <property type="entry name" value="PuuD-like"/>
</dbReference>
<dbReference type="SUPFAM" id="SSF52317">
    <property type="entry name" value="Class I glutamine amidotransferase-like"/>
    <property type="match status" value="1"/>
</dbReference>
<dbReference type="GO" id="GO:0006598">
    <property type="term" value="P:polyamine catabolic process"/>
    <property type="evidence" value="ECO:0007669"/>
    <property type="project" value="TreeGrafter"/>
</dbReference>
<feature type="domain" description="Glutamine amidotransferase" evidence="2">
    <location>
        <begin position="54"/>
        <end position="174"/>
    </location>
</feature>
<reference evidence="3" key="2">
    <citation type="submission" date="2020-09" db="EMBL/GenBank/DDBJ databases">
        <authorList>
            <person name="Sun Q."/>
            <person name="Zhou Y."/>
        </authorList>
    </citation>
    <scope>NUCLEOTIDE SEQUENCE</scope>
    <source>
        <strain evidence="3">CGMCC 4.7679</strain>
    </source>
</reference>
<dbReference type="PANTHER" id="PTHR43235:SF1">
    <property type="entry name" value="GLUTAMINE AMIDOTRANSFERASE PB2B2.05-RELATED"/>
    <property type="match status" value="1"/>
</dbReference>
<dbReference type="AlphaFoldDB" id="A0A8H9IYG2"/>
<accession>A0A8H9IYG2</accession>
<sequence>MIPVAVTQRIVVDPVTGEIRLALDVRWARFLAAAGLIPVPLPLEAALARQVMRAAGCAGLLLTGGNDLGEVPERDELELSLLAAALARRLPVLGVCRGMQLILSAFGGVLQKVEGHVGVQHRLADGRVVNSYHNWGAVEAPREFTVTARHEGVVEAIRHRVAPVVGTMWHPERTDPFDPADLALFTELFRSSDESRHPGRGAWFAHGRPHVGPAEVPAGDRREDSA</sequence>
<protein>
    <recommendedName>
        <fullName evidence="2">Glutamine amidotransferase domain-containing protein</fullName>
    </recommendedName>
</protein>
<evidence type="ECO:0000256" key="1">
    <source>
        <dbReference type="SAM" id="MobiDB-lite"/>
    </source>
</evidence>
<reference evidence="3" key="1">
    <citation type="journal article" date="2014" name="Int. J. Syst. Evol. Microbiol.">
        <title>Complete genome sequence of Corynebacterium casei LMG S-19264T (=DSM 44701T), isolated from a smear-ripened cheese.</title>
        <authorList>
            <consortium name="US DOE Joint Genome Institute (JGI-PGF)"/>
            <person name="Walter F."/>
            <person name="Albersmeier A."/>
            <person name="Kalinowski J."/>
            <person name="Ruckert C."/>
        </authorList>
    </citation>
    <scope>NUCLEOTIDE SEQUENCE</scope>
    <source>
        <strain evidence="3">CGMCC 4.7679</strain>
    </source>
</reference>
<evidence type="ECO:0000313" key="3">
    <source>
        <dbReference type="EMBL" id="GHF60098.1"/>
    </source>
</evidence>
<dbReference type="GO" id="GO:0005829">
    <property type="term" value="C:cytosol"/>
    <property type="evidence" value="ECO:0007669"/>
    <property type="project" value="TreeGrafter"/>
</dbReference>
<organism evidence="3 4">
    <name type="scientific">Amycolatopsis bartoniae</name>
    <dbReference type="NCBI Taxonomy" id="941986"/>
    <lineage>
        <taxon>Bacteria</taxon>
        <taxon>Bacillati</taxon>
        <taxon>Actinomycetota</taxon>
        <taxon>Actinomycetes</taxon>
        <taxon>Pseudonocardiales</taxon>
        <taxon>Pseudonocardiaceae</taxon>
        <taxon>Amycolatopsis</taxon>
    </lineage>
</organism>
<dbReference type="Pfam" id="PF00117">
    <property type="entry name" value="GATase"/>
    <property type="match status" value="1"/>
</dbReference>
<evidence type="ECO:0000259" key="2">
    <source>
        <dbReference type="Pfam" id="PF00117"/>
    </source>
</evidence>
<feature type="region of interest" description="Disordered" evidence="1">
    <location>
        <begin position="193"/>
        <end position="226"/>
    </location>
</feature>
<dbReference type="PROSITE" id="PS51273">
    <property type="entry name" value="GATASE_TYPE_1"/>
    <property type="match status" value="1"/>
</dbReference>
<evidence type="ECO:0000313" key="4">
    <source>
        <dbReference type="Proteomes" id="UP000658656"/>
    </source>
</evidence>
<proteinExistence type="predicted"/>
<dbReference type="GO" id="GO:0033969">
    <property type="term" value="F:gamma-glutamyl-gamma-aminobutyrate hydrolase activity"/>
    <property type="evidence" value="ECO:0007669"/>
    <property type="project" value="TreeGrafter"/>
</dbReference>
<dbReference type="EMBL" id="BNAV01000004">
    <property type="protein sequence ID" value="GHF60098.1"/>
    <property type="molecule type" value="Genomic_DNA"/>
</dbReference>
<name>A0A8H9IYG2_9PSEU</name>
<gene>
    <name evidence="3" type="ORF">GCM10017566_37150</name>
</gene>
<dbReference type="InterPro" id="IPR017926">
    <property type="entry name" value="GATASE"/>
</dbReference>
<keyword evidence="4" id="KW-1185">Reference proteome</keyword>
<dbReference type="PANTHER" id="PTHR43235">
    <property type="entry name" value="GLUTAMINE AMIDOTRANSFERASE PB2B2.05-RELATED"/>
    <property type="match status" value="1"/>
</dbReference>
<dbReference type="Proteomes" id="UP000658656">
    <property type="component" value="Unassembled WGS sequence"/>
</dbReference>
<comment type="caution">
    <text evidence="3">The sequence shown here is derived from an EMBL/GenBank/DDBJ whole genome shotgun (WGS) entry which is preliminary data.</text>
</comment>
<dbReference type="Gene3D" id="3.40.50.880">
    <property type="match status" value="1"/>
</dbReference>
<dbReference type="InterPro" id="IPR029062">
    <property type="entry name" value="Class_I_gatase-like"/>
</dbReference>